<dbReference type="Pfam" id="PF01852">
    <property type="entry name" value="START"/>
    <property type="match status" value="1"/>
</dbReference>
<dbReference type="InterPro" id="IPR011993">
    <property type="entry name" value="PH-like_dom_sf"/>
</dbReference>
<dbReference type="Pfam" id="PF00169">
    <property type="entry name" value="PH"/>
    <property type="match status" value="1"/>
</dbReference>
<dbReference type="Pfam" id="PF07059">
    <property type="entry name" value="EDR2_C"/>
    <property type="match status" value="1"/>
</dbReference>
<dbReference type="SUPFAM" id="SSF50729">
    <property type="entry name" value="PH domain-like"/>
    <property type="match status" value="1"/>
</dbReference>
<feature type="compositionally biased region" description="Basic and acidic residues" evidence="3">
    <location>
        <begin position="280"/>
        <end position="300"/>
    </location>
</feature>
<accession>A0ABP0UB87</accession>
<keyword evidence="7" id="KW-1185">Reference proteome</keyword>
<dbReference type="EMBL" id="OZ019894">
    <property type="protein sequence ID" value="CAK9216957.1"/>
    <property type="molecule type" value="Genomic_DNA"/>
</dbReference>
<organism evidence="6 7">
    <name type="scientific">Sphagnum troendelagicum</name>
    <dbReference type="NCBI Taxonomy" id="128251"/>
    <lineage>
        <taxon>Eukaryota</taxon>
        <taxon>Viridiplantae</taxon>
        <taxon>Streptophyta</taxon>
        <taxon>Embryophyta</taxon>
        <taxon>Bryophyta</taxon>
        <taxon>Sphagnophytina</taxon>
        <taxon>Sphagnopsida</taxon>
        <taxon>Sphagnales</taxon>
        <taxon>Sphagnaceae</taxon>
        <taxon>Sphagnum</taxon>
    </lineage>
</organism>
<reference evidence="6" key="1">
    <citation type="submission" date="2024-02" db="EMBL/GenBank/DDBJ databases">
        <authorList>
            <consortium name="ELIXIR-Norway"/>
            <consortium name="Elixir Norway"/>
        </authorList>
    </citation>
    <scope>NUCLEOTIDE SEQUENCE</scope>
</reference>
<proteinExistence type="predicted"/>
<evidence type="ECO:0000259" key="5">
    <source>
        <dbReference type="PROSITE" id="PS50848"/>
    </source>
</evidence>
<dbReference type="CDD" id="cd00177">
    <property type="entry name" value="START"/>
    <property type="match status" value="1"/>
</dbReference>
<dbReference type="SMART" id="SM00234">
    <property type="entry name" value="START"/>
    <property type="match status" value="1"/>
</dbReference>
<dbReference type="SMART" id="SM00233">
    <property type="entry name" value="PH"/>
    <property type="match status" value="1"/>
</dbReference>
<dbReference type="InterPro" id="IPR009769">
    <property type="entry name" value="EDR2_C"/>
</dbReference>
<dbReference type="Gene3D" id="2.30.29.30">
    <property type="entry name" value="Pleckstrin-homology domain (PH domain)/Phosphotyrosine-binding domain (PTB)"/>
    <property type="match status" value="1"/>
</dbReference>
<dbReference type="Proteomes" id="UP001497512">
    <property type="component" value="Chromosome 2"/>
</dbReference>
<evidence type="ECO:0000259" key="4">
    <source>
        <dbReference type="PROSITE" id="PS50003"/>
    </source>
</evidence>
<dbReference type="PROSITE" id="PS50848">
    <property type="entry name" value="START"/>
    <property type="match status" value="1"/>
</dbReference>
<evidence type="ECO:0000256" key="2">
    <source>
        <dbReference type="ARBA" id="ARBA00022824"/>
    </source>
</evidence>
<comment type="subcellular location">
    <subcellularLocation>
        <location evidence="1">Endoplasmic reticulum</location>
    </subcellularLocation>
</comment>
<dbReference type="InterPro" id="IPR002913">
    <property type="entry name" value="START_lipid-bd_dom"/>
</dbReference>
<dbReference type="InterPro" id="IPR045096">
    <property type="entry name" value="EDR2-like"/>
</dbReference>
<evidence type="ECO:0000313" key="6">
    <source>
        <dbReference type="EMBL" id="CAK9216957.1"/>
    </source>
</evidence>
<dbReference type="Gene3D" id="3.30.530.20">
    <property type="match status" value="1"/>
</dbReference>
<dbReference type="SUPFAM" id="SSF55961">
    <property type="entry name" value="Bet v1-like"/>
    <property type="match status" value="1"/>
</dbReference>
<evidence type="ECO:0000313" key="7">
    <source>
        <dbReference type="Proteomes" id="UP001497512"/>
    </source>
</evidence>
<dbReference type="InterPro" id="IPR001849">
    <property type="entry name" value="PH_domain"/>
</dbReference>
<dbReference type="PROSITE" id="PS50003">
    <property type="entry name" value="PH_DOMAIN"/>
    <property type="match status" value="1"/>
</dbReference>
<gene>
    <name evidence="6" type="ORF">CSSPTR1EN2_LOCUS13730</name>
</gene>
<dbReference type="PANTHER" id="PTHR12136">
    <property type="entry name" value="ENHANCED DISEASE RESISTANCE-RELATED"/>
    <property type="match status" value="1"/>
</dbReference>
<dbReference type="InterPro" id="IPR023393">
    <property type="entry name" value="START-like_dom_sf"/>
</dbReference>
<name>A0ABP0UB87_9BRYO</name>
<evidence type="ECO:0000256" key="1">
    <source>
        <dbReference type="ARBA" id="ARBA00004240"/>
    </source>
</evidence>
<protein>
    <submittedName>
        <fullName evidence="6">Uncharacterized protein</fullName>
    </submittedName>
</protein>
<feature type="domain" description="START" evidence="5">
    <location>
        <begin position="354"/>
        <end position="537"/>
    </location>
</feature>
<feature type="domain" description="PH" evidence="4">
    <location>
        <begin position="158"/>
        <end position="265"/>
    </location>
</feature>
<sequence>MKLLLVASPPGCWCCCNSSSSSTSSTGTSPAAASSCSSCLHRDSSCAIAAPVSIWFSPVGKERKKRRVLQCPWRERKELFSCLETVDDHGNATGGGGGFSAGGGCWWWWWWWWCWRERGGEDVPPMHVIGEELQEEEEEEYRMRRRVESGEGRGRMARTVKEGWMVRYGRRKIGRSFFHKRYFVLESLVLAYYKRKPSDQEVPLKSLAIDGNCRVDDRGLETHHGHAVYMLSVYSKKDRSHRITMGALNIQEACAWKEALERVIDQYQNQHASSGQMLISHERKESVELERTASSSDRESPGLSGKSQVEEDEKEQMGVSREPNGSLDDWGERVEPPRWGPLDAEAAAASRRHWHLVRCQNGLRFFEEVPDFDNNTQSRITAMKVVGVIEATCEQIFEHIMGMDETRYEWDCSFHHGRIVQGVDGHTAILHHCLQLDWFRMFLWPRDLCYVRYWRRNDDGSYVILFRSQEHPSCPPQPGCVRAHLENGGFTITPLKQRGGSQVRARVQHLVQIDLRGWGANYIPACHHSSVTQMLNSVAGLREWFAQRDGDQAPSPVQRIVKMGSETLPGKKLRKRHSGLQPSASLDNMLTGRHLGLQESDDEDVVFHSLSDCKTVYRVKSTSLPGAGSRSNALSTAVNGEAIDLPLFSGSLSKGAHDTGKNCWSIPEKDSFRVRSKRFLVDKSKTPAGEPLMQLVAVDWFKDSKRIDHVVRCKDCVAQVAAERGLFTLAFNVQVPAANHYSMVFYFVASNAPQQGSLLQRFVDGDDNFRNSRLKLIPLVPKGSWIVRQSVGSTPCILGKAVDCSYYRGPNYLEVDVDIGSSTVANGVLGLVFGVITSLVVDMAFLVQGNRMDELPERLIGSVRVSHLQLSSAVSPSLDNS</sequence>
<keyword evidence="2" id="KW-0256">Endoplasmic reticulum</keyword>
<feature type="region of interest" description="Disordered" evidence="3">
    <location>
        <begin position="274"/>
        <end position="332"/>
    </location>
</feature>
<dbReference type="PANTHER" id="PTHR12136:SF100">
    <property type="entry name" value="PROTEIN ENHANCED DISEASE RESISTANCE 2-LIKE"/>
    <property type="match status" value="1"/>
</dbReference>
<evidence type="ECO:0000256" key="3">
    <source>
        <dbReference type="SAM" id="MobiDB-lite"/>
    </source>
</evidence>